<accession>A0A846QM08</accession>
<dbReference type="EMBL" id="JAATJA010000001">
    <property type="protein sequence ID" value="NJB67253.1"/>
    <property type="molecule type" value="Genomic_DNA"/>
</dbReference>
<dbReference type="GO" id="GO:0004190">
    <property type="term" value="F:aspartic-type endopeptidase activity"/>
    <property type="evidence" value="ECO:0007669"/>
    <property type="project" value="UniProtKB-EC"/>
</dbReference>
<dbReference type="EC" id="3.4.23.43" evidence="4"/>
<dbReference type="InterPro" id="IPR050882">
    <property type="entry name" value="Prepilin_peptidase/N-MTase"/>
</dbReference>
<keyword evidence="4" id="KW-0378">Hydrolase</keyword>
<organism evidence="4 5">
    <name type="scientific">Desulfobaculum xiamenense</name>
    <dbReference type="NCBI Taxonomy" id="995050"/>
    <lineage>
        <taxon>Bacteria</taxon>
        <taxon>Pseudomonadati</taxon>
        <taxon>Thermodesulfobacteriota</taxon>
        <taxon>Desulfovibrionia</taxon>
        <taxon>Desulfovibrionales</taxon>
        <taxon>Desulfovibrionaceae</taxon>
        <taxon>Desulfobaculum</taxon>
    </lineage>
</organism>
<keyword evidence="2" id="KW-0472">Membrane</keyword>
<reference evidence="4 5" key="1">
    <citation type="submission" date="2020-03" db="EMBL/GenBank/DDBJ databases">
        <title>Genomic Encyclopedia of Type Strains, Phase IV (KMG-IV): sequencing the most valuable type-strain genomes for metagenomic binning, comparative biology and taxonomic classification.</title>
        <authorList>
            <person name="Goeker M."/>
        </authorList>
    </citation>
    <scope>NUCLEOTIDE SEQUENCE [LARGE SCALE GENOMIC DNA]</scope>
    <source>
        <strain evidence="4 5">DSM 24233</strain>
    </source>
</reference>
<feature type="transmembrane region" description="Helical" evidence="2">
    <location>
        <begin position="156"/>
        <end position="180"/>
    </location>
</feature>
<dbReference type="PANTHER" id="PTHR30487:SF0">
    <property type="entry name" value="PREPILIN LEADER PEPTIDASE_N-METHYLTRANSFERASE-RELATED"/>
    <property type="match status" value="1"/>
</dbReference>
<sequence>MNPTIQITLTGVLLVAAFTDLRNQRIPNALTFPAMIAALAYHGATQGLDGLLFSLGGLALGFGVMLVPYLFGVMGAGDVKLMAAAGAFLGAGATVSAFLATSIIGGIYAVGVLLANRKAFAQVMRSIWSAFMLYLATRRFEYAPPPESARLPKLCYGVAIALGTILSMILAADANGLAIWRT</sequence>
<keyword evidence="2" id="KW-0812">Transmembrane</keyword>
<dbReference type="GO" id="GO:0006465">
    <property type="term" value="P:signal peptide processing"/>
    <property type="evidence" value="ECO:0007669"/>
    <property type="project" value="TreeGrafter"/>
</dbReference>
<keyword evidence="2" id="KW-1133">Transmembrane helix</keyword>
<feature type="domain" description="Prepilin type IV endopeptidase peptidase" evidence="3">
    <location>
        <begin position="8"/>
        <end position="110"/>
    </location>
</feature>
<dbReference type="GO" id="GO:0005886">
    <property type="term" value="C:plasma membrane"/>
    <property type="evidence" value="ECO:0007669"/>
    <property type="project" value="TreeGrafter"/>
</dbReference>
<dbReference type="InterPro" id="IPR000045">
    <property type="entry name" value="Prepilin_IV_endopep_pep"/>
</dbReference>
<keyword evidence="5" id="KW-1185">Reference proteome</keyword>
<dbReference type="PANTHER" id="PTHR30487">
    <property type="entry name" value="TYPE 4 PREPILIN-LIKE PROTEINS LEADER PEPTIDE-PROCESSING ENZYME"/>
    <property type="match status" value="1"/>
</dbReference>
<dbReference type="Gene3D" id="1.20.120.1220">
    <property type="match status" value="1"/>
</dbReference>
<gene>
    <name evidence="4" type="ORF">GGQ74_000893</name>
</gene>
<feature type="transmembrane region" description="Helical" evidence="2">
    <location>
        <begin position="83"/>
        <end position="113"/>
    </location>
</feature>
<comment type="similarity">
    <text evidence="1">Belongs to the peptidase A24 family.</text>
</comment>
<name>A0A846QM08_9BACT</name>
<dbReference type="AlphaFoldDB" id="A0A846QM08"/>
<dbReference type="Proteomes" id="UP000580856">
    <property type="component" value="Unassembled WGS sequence"/>
</dbReference>
<dbReference type="RefSeq" id="WP_167940322.1">
    <property type="nucleotide sequence ID" value="NZ_JAATJA010000001.1"/>
</dbReference>
<proteinExistence type="inferred from homology"/>
<evidence type="ECO:0000256" key="1">
    <source>
        <dbReference type="ARBA" id="ARBA00005801"/>
    </source>
</evidence>
<evidence type="ECO:0000313" key="5">
    <source>
        <dbReference type="Proteomes" id="UP000580856"/>
    </source>
</evidence>
<protein>
    <submittedName>
        <fullName evidence="4">Prepilin peptidase CpaA</fullName>
        <ecNumber evidence="4">3.4.23.43</ecNumber>
    </submittedName>
</protein>
<feature type="transmembrane region" description="Helical" evidence="2">
    <location>
        <begin position="50"/>
        <end position="71"/>
    </location>
</feature>
<comment type="caution">
    <text evidence="4">The sequence shown here is derived from an EMBL/GenBank/DDBJ whole genome shotgun (WGS) entry which is preliminary data.</text>
</comment>
<dbReference type="Pfam" id="PF01478">
    <property type="entry name" value="Peptidase_A24"/>
    <property type="match status" value="1"/>
</dbReference>
<evidence type="ECO:0000313" key="4">
    <source>
        <dbReference type="EMBL" id="NJB67253.1"/>
    </source>
</evidence>
<evidence type="ECO:0000256" key="2">
    <source>
        <dbReference type="SAM" id="Phobius"/>
    </source>
</evidence>
<evidence type="ECO:0000259" key="3">
    <source>
        <dbReference type="Pfam" id="PF01478"/>
    </source>
</evidence>